<gene>
    <name evidence="2" type="ORF">GCM10011489_33250</name>
</gene>
<dbReference type="Proteomes" id="UP000621454">
    <property type="component" value="Unassembled WGS sequence"/>
</dbReference>
<keyword evidence="3" id="KW-1185">Reference proteome</keyword>
<evidence type="ECO:0000313" key="2">
    <source>
        <dbReference type="EMBL" id="GGB43109.1"/>
    </source>
</evidence>
<dbReference type="EMBL" id="BMGC01000034">
    <property type="protein sequence ID" value="GGB43109.1"/>
    <property type="molecule type" value="Genomic_DNA"/>
</dbReference>
<dbReference type="InterPro" id="IPR042208">
    <property type="entry name" value="D-ser_dehydrat-like_sf"/>
</dbReference>
<sequence length="346" mass="36251">MAPELIRRQLAAGAWGMTASTVRHAEVAFAAGARRLILAHQIVDTAQLEALSRLADSGAQIAVFVDSSAGLDILAPYARRSPSITVLAEMGIAGGRTGVRSAQALYELLDHIHSRDITLSGVSAYEGLLPAIRRPLPPAYGAIPPTTEAVTEFVSSLADAITGAIDRGLLAADAIITAGGSSAFDIVADRLSGVAGAVILRSGCYVTHDDGAYVYVSPLQEGNSPNLTPAGTLQPALRLWASVVSAPEPGKVIVNIGHRDFGDDIGSPELLARATGGEVVPASGWTVAQTWDQHVRLDSSGQATGLHVGDVVLFGISHPCTTFDKWRVLLEIDDDHTVVDVIETRF</sequence>
<accession>A0A916TGR2</accession>
<dbReference type="InterPro" id="IPR026956">
    <property type="entry name" value="D-ser_dehydrat-like_dom"/>
</dbReference>
<dbReference type="Gene3D" id="2.40.37.20">
    <property type="entry name" value="D-serine dehydratase-like domain"/>
    <property type="match status" value="1"/>
</dbReference>
<dbReference type="AlphaFoldDB" id="A0A916TGR2"/>
<evidence type="ECO:0000313" key="3">
    <source>
        <dbReference type="Proteomes" id="UP000621454"/>
    </source>
</evidence>
<dbReference type="PANTHER" id="PTHR28004:SF8">
    <property type="entry name" value="D-SERINE DEAMINASE"/>
    <property type="match status" value="1"/>
</dbReference>
<evidence type="ECO:0000259" key="1">
    <source>
        <dbReference type="SMART" id="SM01119"/>
    </source>
</evidence>
<reference evidence="2" key="2">
    <citation type="submission" date="2020-09" db="EMBL/GenBank/DDBJ databases">
        <authorList>
            <person name="Sun Q."/>
            <person name="Zhou Y."/>
        </authorList>
    </citation>
    <scope>NUCLEOTIDE SEQUENCE</scope>
    <source>
        <strain evidence="2">CGMCC 1.12827</strain>
    </source>
</reference>
<dbReference type="PANTHER" id="PTHR28004">
    <property type="entry name" value="ZGC:162816-RELATED"/>
    <property type="match status" value="1"/>
</dbReference>
<dbReference type="Pfam" id="PF14031">
    <property type="entry name" value="D-ser_dehydrat"/>
    <property type="match status" value="1"/>
</dbReference>
<reference evidence="2" key="1">
    <citation type="journal article" date="2014" name="Int. J. Syst. Evol. Microbiol.">
        <title>Complete genome sequence of Corynebacterium casei LMG S-19264T (=DSM 44701T), isolated from a smear-ripened cheese.</title>
        <authorList>
            <consortium name="US DOE Joint Genome Institute (JGI-PGF)"/>
            <person name="Walter F."/>
            <person name="Albersmeier A."/>
            <person name="Kalinowski J."/>
            <person name="Ruckert C."/>
        </authorList>
    </citation>
    <scope>NUCLEOTIDE SEQUENCE</scope>
    <source>
        <strain evidence="2">CGMCC 1.12827</strain>
    </source>
</reference>
<dbReference type="Gene3D" id="3.20.20.10">
    <property type="entry name" value="Alanine racemase"/>
    <property type="match status" value="1"/>
</dbReference>
<dbReference type="SMART" id="SM01119">
    <property type="entry name" value="D-ser_dehydrat"/>
    <property type="match status" value="1"/>
</dbReference>
<dbReference type="InterPro" id="IPR029066">
    <property type="entry name" value="PLP-binding_barrel"/>
</dbReference>
<feature type="domain" description="D-serine dehydratase-like" evidence="1">
    <location>
        <begin position="236"/>
        <end position="333"/>
    </location>
</feature>
<proteinExistence type="predicted"/>
<protein>
    <recommendedName>
        <fullName evidence="1">D-serine dehydratase-like domain-containing protein</fullName>
    </recommendedName>
</protein>
<comment type="caution">
    <text evidence="2">The sequence shown here is derived from an EMBL/GenBank/DDBJ whole genome shotgun (WGS) entry which is preliminary data.</text>
</comment>
<dbReference type="InterPro" id="IPR051466">
    <property type="entry name" value="D-amino_acid_metab_enzyme"/>
</dbReference>
<dbReference type="SUPFAM" id="SSF51419">
    <property type="entry name" value="PLP-binding barrel"/>
    <property type="match status" value="1"/>
</dbReference>
<name>A0A916TGR2_9ACTN</name>
<organism evidence="2 3">
    <name type="scientific">Gordonia jinhuaensis</name>
    <dbReference type="NCBI Taxonomy" id="1517702"/>
    <lineage>
        <taxon>Bacteria</taxon>
        <taxon>Bacillati</taxon>
        <taxon>Actinomycetota</taxon>
        <taxon>Actinomycetes</taxon>
        <taxon>Mycobacteriales</taxon>
        <taxon>Gordoniaceae</taxon>
        <taxon>Gordonia</taxon>
    </lineage>
</organism>